<protein>
    <recommendedName>
        <fullName evidence="3">Helix-hairpin-helix DNA-binding motif class 1 domain-containing protein</fullName>
    </recommendedName>
</protein>
<evidence type="ECO:0000256" key="1">
    <source>
        <dbReference type="SAM" id="MobiDB-lite"/>
    </source>
</evidence>
<accession>A0A2M6R950</accession>
<dbReference type="AlphaFoldDB" id="A0A2M6R950"/>
<comment type="caution">
    <text evidence="4">The sequence shown here is derived from an EMBL/GenBank/DDBJ whole genome shotgun (WGS) entry which is preliminary data.</text>
</comment>
<dbReference type="NCBIfam" id="TIGR00426">
    <property type="entry name" value="competence protein ComEA helix-hairpin-helix repeat region"/>
    <property type="match status" value="1"/>
</dbReference>
<proteinExistence type="predicted"/>
<dbReference type="EMBL" id="PEZX01000021">
    <property type="protein sequence ID" value="PIS07053.1"/>
    <property type="molecule type" value="Genomic_DNA"/>
</dbReference>
<keyword evidence="2" id="KW-0812">Transmembrane</keyword>
<dbReference type="GO" id="GO:0015627">
    <property type="term" value="C:type II protein secretion system complex"/>
    <property type="evidence" value="ECO:0007669"/>
    <property type="project" value="TreeGrafter"/>
</dbReference>
<evidence type="ECO:0000259" key="3">
    <source>
        <dbReference type="SMART" id="SM00278"/>
    </source>
</evidence>
<dbReference type="InterPro" id="IPR010994">
    <property type="entry name" value="RuvA_2-like"/>
</dbReference>
<evidence type="ECO:0000313" key="4">
    <source>
        <dbReference type="EMBL" id="PIS07053.1"/>
    </source>
</evidence>
<dbReference type="Proteomes" id="UP000231162">
    <property type="component" value="Unassembled WGS sequence"/>
</dbReference>
<evidence type="ECO:0000313" key="5">
    <source>
        <dbReference type="Proteomes" id="UP000231162"/>
    </source>
</evidence>
<dbReference type="SMART" id="SM00278">
    <property type="entry name" value="HhH1"/>
    <property type="match status" value="2"/>
</dbReference>
<dbReference type="InterPro" id="IPR004509">
    <property type="entry name" value="Competence_ComEA_HhH"/>
</dbReference>
<dbReference type="GO" id="GO:0015628">
    <property type="term" value="P:protein secretion by the type II secretion system"/>
    <property type="evidence" value="ECO:0007669"/>
    <property type="project" value="TreeGrafter"/>
</dbReference>
<evidence type="ECO:0000256" key="2">
    <source>
        <dbReference type="SAM" id="Phobius"/>
    </source>
</evidence>
<dbReference type="GO" id="GO:0003677">
    <property type="term" value="F:DNA binding"/>
    <property type="evidence" value="ECO:0007669"/>
    <property type="project" value="InterPro"/>
</dbReference>
<feature type="region of interest" description="Disordered" evidence="1">
    <location>
        <begin position="85"/>
        <end position="108"/>
    </location>
</feature>
<name>A0A2M6R950_9BACT</name>
<dbReference type="GO" id="GO:0006281">
    <property type="term" value="P:DNA repair"/>
    <property type="evidence" value="ECO:0007669"/>
    <property type="project" value="InterPro"/>
</dbReference>
<keyword evidence="2" id="KW-1133">Transmembrane helix</keyword>
<dbReference type="Pfam" id="PF12836">
    <property type="entry name" value="HHH_3"/>
    <property type="match status" value="1"/>
</dbReference>
<dbReference type="SUPFAM" id="SSF47781">
    <property type="entry name" value="RuvA domain 2-like"/>
    <property type="match status" value="1"/>
</dbReference>
<gene>
    <name evidence="4" type="ORF">COT79_01330</name>
</gene>
<feature type="transmembrane region" description="Helical" evidence="2">
    <location>
        <begin position="12"/>
        <end position="31"/>
    </location>
</feature>
<feature type="domain" description="Helix-hairpin-helix DNA-binding motif class 1" evidence="3">
    <location>
        <begin position="151"/>
        <end position="170"/>
    </location>
</feature>
<feature type="domain" description="Helix-hairpin-helix DNA-binding motif class 1" evidence="3">
    <location>
        <begin position="121"/>
        <end position="140"/>
    </location>
</feature>
<dbReference type="PANTHER" id="PTHR21180">
    <property type="entry name" value="ENDONUCLEASE/EXONUCLEASE/PHOSPHATASE FAMILY DOMAIN-CONTAINING PROTEIN 1"/>
    <property type="match status" value="1"/>
</dbReference>
<keyword evidence="2" id="KW-0472">Membrane</keyword>
<reference evidence="5" key="1">
    <citation type="submission" date="2017-09" db="EMBL/GenBank/DDBJ databases">
        <title>Depth-based differentiation of microbial function through sediment-hosted aquifers and enrichment of novel symbionts in the deep terrestrial subsurface.</title>
        <authorList>
            <person name="Probst A.J."/>
            <person name="Ladd B."/>
            <person name="Jarett J.K."/>
            <person name="Geller-Mcgrath D.E."/>
            <person name="Sieber C.M.K."/>
            <person name="Emerson J.B."/>
            <person name="Anantharaman K."/>
            <person name="Thomas B.C."/>
            <person name="Malmstrom R."/>
            <person name="Stieglmeier M."/>
            <person name="Klingl A."/>
            <person name="Woyke T."/>
            <person name="Ryan C.M."/>
            <person name="Banfield J.F."/>
        </authorList>
    </citation>
    <scope>NUCLEOTIDE SEQUENCE [LARGE SCALE GENOMIC DNA]</scope>
</reference>
<organism evidence="4 5">
    <name type="scientific">Candidatus Berkelbacteria bacterium CG10_big_fil_rev_8_21_14_0_10_43_14</name>
    <dbReference type="NCBI Taxonomy" id="1974515"/>
    <lineage>
        <taxon>Bacteria</taxon>
        <taxon>Candidatus Berkelbacteria</taxon>
    </lineage>
</organism>
<dbReference type="PANTHER" id="PTHR21180:SF32">
    <property type="entry name" value="ENDONUCLEASE_EXONUCLEASE_PHOSPHATASE FAMILY DOMAIN-CONTAINING PROTEIN 1"/>
    <property type="match status" value="1"/>
</dbReference>
<sequence length="173" mass="18805">METIHAFIEKYKMIIGIALLAGATAGGVYILRPQEAQTDMDYIKALEQRLNNVEKKLDALGQVKGETVQATSTQSVVTPIETKVPEQPQVQSKPIAADDVTQPSQQSPATATVNINSASVQELDSLPGIGPTYAQRIIDYRTANGGFKSIEEIKNVKGIGDKTFEKFKDKITI</sequence>
<dbReference type="InterPro" id="IPR003583">
    <property type="entry name" value="Hlx-hairpin-Hlx_DNA-bd_motif"/>
</dbReference>
<dbReference type="InterPro" id="IPR051675">
    <property type="entry name" value="Endo/Exo/Phosphatase_dom_1"/>
</dbReference>
<dbReference type="Gene3D" id="1.10.150.280">
    <property type="entry name" value="AF1531-like domain"/>
    <property type="match status" value="1"/>
</dbReference>